<proteinExistence type="predicted"/>
<name>A0A543GHR5_9PSEU</name>
<dbReference type="RefSeq" id="WP_142101327.1">
    <property type="nucleotide sequence ID" value="NZ_VFPH01000001.1"/>
</dbReference>
<sequence length="150" mass="16309">MAAEIAAFQPLIGAWATSGRTVEGVTIEGSDVYEWLPGERFVVHHVDVRMGGQQVDVLEVIGEPDGDAFLMRSFDRQGGTAVMRATVDHAGVWTFAGPTERATLVVAGSTMSAKWERNVGGAWEHWIDMEFRRSQDVALAESADASQRSS</sequence>
<dbReference type="OrthoDB" id="8481162at2"/>
<evidence type="ECO:0000313" key="2">
    <source>
        <dbReference type="Proteomes" id="UP000319818"/>
    </source>
</evidence>
<organism evidence="1 2">
    <name type="scientific">Pseudonocardia cypriaca</name>
    <dbReference type="NCBI Taxonomy" id="882449"/>
    <lineage>
        <taxon>Bacteria</taxon>
        <taxon>Bacillati</taxon>
        <taxon>Actinomycetota</taxon>
        <taxon>Actinomycetes</taxon>
        <taxon>Pseudonocardiales</taxon>
        <taxon>Pseudonocardiaceae</taxon>
        <taxon>Pseudonocardia</taxon>
    </lineage>
</organism>
<keyword evidence="2" id="KW-1185">Reference proteome</keyword>
<reference evidence="1 2" key="1">
    <citation type="submission" date="2019-06" db="EMBL/GenBank/DDBJ databases">
        <title>Sequencing the genomes of 1000 actinobacteria strains.</title>
        <authorList>
            <person name="Klenk H.-P."/>
        </authorList>
    </citation>
    <scope>NUCLEOTIDE SEQUENCE [LARGE SCALE GENOMIC DNA]</scope>
    <source>
        <strain evidence="1 2">DSM 45511</strain>
    </source>
</reference>
<evidence type="ECO:0008006" key="3">
    <source>
        <dbReference type="Google" id="ProtNLM"/>
    </source>
</evidence>
<evidence type="ECO:0000313" key="1">
    <source>
        <dbReference type="EMBL" id="TQM45613.1"/>
    </source>
</evidence>
<gene>
    <name evidence="1" type="ORF">FB388_3013</name>
</gene>
<dbReference type="EMBL" id="VFPH01000001">
    <property type="protein sequence ID" value="TQM45613.1"/>
    <property type="molecule type" value="Genomic_DNA"/>
</dbReference>
<accession>A0A543GHR5</accession>
<dbReference type="Proteomes" id="UP000319818">
    <property type="component" value="Unassembled WGS sequence"/>
</dbReference>
<comment type="caution">
    <text evidence="1">The sequence shown here is derived from an EMBL/GenBank/DDBJ whole genome shotgun (WGS) entry which is preliminary data.</text>
</comment>
<protein>
    <recommendedName>
        <fullName evidence="3">DUF1579 domain-containing protein</fullName>
    </recommendedName>
</protein>
<dbReference type="AlphaFoldDB" id="A0A543GHR5"/>